<dbReference type="GO" id="GO:0016787">
    <property type="term" value="F:hydrolase activity"/>
    <property type="evidence" value="ECO:0007669"/>
    <property type="project" value="UniProtKB-KW"/>
</dbReference>
<accession>D7A2E1</accession>
<dbReference type="HOGENOM" id="CLU_097891_0_0_5"/>
<keyword evidence="1" id="KW-0378">Hydrolase</keyword>
<dbReference type="EMBL" id="CP002026">
    <property type="protein sequence ID" value="ADH89604.1"/>
    <property type="molecule type" value="Genomic_DNA"/>
</dbReference>
<dbReference type="SUPFAM" id="SSF55811">
    <property type="entry name" value="Nudix"/>
    <property type="match status" value="1"/>
</dbReference>
<evidence type="ECO:0000313" key="1">
    <source>
        <dbReference type="EMBL" id="ADH89604.1"/>
    </source>
</evidence>
<gene>
    <name evidence="1" type="ordered locus">Snov_2309</name>
</gene>
<dbReference type="KEGG" id="sno:Snov_2309"/>
<dbReference type="RefSeq" id="WP_013167108.1">
    <property type="nucleotide sequence ID" value="NC_014217.1"/>
</dbReference>
<dbReference type="eggNOG" id="COG0494">
    <property type="taxonomic scope" value="Bacteria"/>
</dbReference>
<dbReference type="Proteomes" id="UP000006633">
    <property type="component" value="Chromosome"/>
</dbReference>
<name>D7A2E1_ANCN5</name>
<dbReference type="AlphaFoldDB" id="D7A2E1"/>
<protein>
    <submittedName>
        <fullName evidence="1">NUDIX hydrolase</fullName>
    </submittedName>
</protein>
<dbReference type="InterPro" id="IPR015797">
    <property type="entry name" value="NUDIX_hydrolase-like_dom_sf"/>
</dbReference>
<dbReference type="Gene3D" id="3.90.79.10">
    <property type="entry name" value="Nucleoside Triphosphate Pyrophosphohydrolase"/>
    <property type="match status" value="1"/>
</dbReference>
<sequence>MNRPLPPGPTILELDHVEMGFEPAPYAFTATERAAIDAYYAGKLHANPELWNGRVLILASHRFEGRSLLGRYAESDYASLLWLIGGNPPHPRARLCFSMGALRGADGGFVLVRMAAWTANAGRIYFAAGTPDPSDLTADGRVDLEGSMLREFEEETGIAAAEVRLAPTWTALYDERRIALMRQLVAREEAEVLAARIRAFAAGEERSEIDEVFVMRGPDDFREGTTPFLRAYLAAAWEADKLGSG</sequence>
<organism evidence="1 2">
    <name type="scientific">Ancylobacter novellus (strain ATCC 8093 / DSM 506 / JCM 20403 / CCM 1077 / IAM 12100 / NBRC 12443 / NCIMB 10456)</name>
    <name type="common">Starkeya novella</name>
    <dbReference type="NCBI Taxonomy" id="639283"/>
    <lineage>
        <taxon>Bacteria</taxon>
        <taxon>Pseudomonadati</taxon>
        <taxon>Pseudomonadota</taxon>
        <taxon>Alphaproteobacteria</taxon>
        <taxon>Hyphomicrobiales</taxon>
        <taxon>Xanthobacteraceae</taxon>
        <taxon>Ancylobacter</taxon>
    </lineage>
</organism>
<keyword evidence="2" id="KW-1185">Reference proteome</keyword>
<proteinExistence type="predicted"/>
<evidence type="ECO:0000313" key="2">
    <source>
        <dbReference type="Proteomes" id="UP000006633"/>
    </source>
</evidence>
<dbReference type="STRING" id="639283.Snov_2309"/>
<reference evidence="1 2" key="1">
    <citation type="journal article" date="2012" name="Stand. Genomic Sci.">
        <title>Complete genome sequence of the facultatively chemolithoautotrophic and methylotrophic alpha Proteobacterium Starkeya novella type strain (ATCC 8093(T)).</title>
        <authorList>
            <person name="Kappler U."/>
            <person name="Davenport K."/>
            <person name="Beatson S."/>
            <person name="Lucas S."/>
            <person name="Lapidus A."/>
            <person name="Copeland A."/>
            <person name="Berry K.W."/>
            <person name="Glavina Del Rio T."/>
            <person name="Hammon N."/>
            <person name="Dalin E."/>
            <person name="Tice H."/>
            <person name="Pitluck S."/>
            <person name="Richardson P."/>
            <person name="Bruce D."/>
            <person name="Goodwin L.A."/>
            <person name="Han C."/>
            <person name="Tapia R."/>
            <person name="Detter J.C."/>
            <person name="Chang Y.J."/>
            <person name="Jeffries C.D."/>
            <person name="Land M."/>
            <person name="Hauser L."/>
            <person name="Kyrpides N.C."/>
            <person name="Goker M."/>
            <person name="Ivanova N."/>
            <person name="Klenk H.P."/>
            <person name="Woyke T."/>
        </authorList>
    </citation>
    <scope>NUCLEOTIDE SEQUENCE [LARGE SCALE GENOMIC DNA]</scope>
    <source>
        <strain evidence="2">ATCC 8093 / DSM 506 / JCM 20403 / CCM 1077 / IAM 12100 / NBRC 12443 / NCIMB 10456</strain>
    </source>
</reference>